<dbReference type="Pfam" id="PF01370">
    <property type="entry name" value="Epimerase"/>
    <property type="match status" value="1"/>
</dbReference>
<dbReference type="GO" id="GO:0004029">
    <property type="term" value="F:aldehyde dehydrogenase (NAD+) activity"/>
    <property type="evidence" value="ECO:0007669"/>
    <property type="project" value="TreeGrafter"/>
</dbReference>
<dbReference type="InterPro" id="IPR036291">
    <property type="entry name" value="NAD(P)-bd_dom_sf"/>
</dbReference>
<sequence>MKLLVLGGTVFLGRHIVAQALARGDEVTLLHRGRRGTNLFPQARRLIGDRDVDLSALQGLDVDAVIDCSGYTAAHLQRSAEALARVPRYLFVSTISVGAAFPPGVAYDEDTPRLSGDEGYGAAKARAEDALLAARPGRATIVRPGLIVGPHDPTGRFTHWPLRTARGGEVLAPGRPARPVQFIDVRDLAAWCLRLVDAGTTGVFHAVGDTVTMQELLESCRDVAGTDARLRWMDDAALLAAGAQPWSELPLWIPESDPAFGGMLLARNRRARAAGPGHAAGDRDGARHAGLGAQPRRGRRAQPAGDDARTRGCPAQILIRAPSSITALSGRRKKLATLPALRLMAANRRSRQPAMPVPGTGTMVSRLR</sequence>
<dbReference type="AlphaFoldDB" id="A0A5C6U3G3"/>
<evidence type="ECO:0000256" key="1">
    <source>
        <dbReference type="SAM" id="MobiDB-lite"/>
    </source>
</evidence>
<proteinExistence type="predicted"/>
<evidence type="ECO:0000259" key="2">
    <source>
        <dbReference type="Pfam" id="PF01370"/>
    </source>
</evidence>
<feature type="compositionally biased region" description="Low complexity" evidence="1">
    <location>
        <begin position="288"/>
        <end position="305"/>
    </location>
</feature>
<name>A0A5C6U3G3_9BURK</name>
<comment type="caution">
    <text evidence="3">The sequence shown here is derived from an EMBL/GenBank/DDBJ whole genome shotgun (WGS) entry which is preliminary data.</text>
</comment>
<evidence type="ECO:0000313" key="3">
    <source>
        <dbReference type="EMBL" id="TXC66541.1"/>
    </source>
</evidence>
<feature type="region of interest" description="Disordered" evidence="1">
    <location>
        <begin position="349"/>
        <end position="368"/>
    </location>
</feature>
<dbReference type="Proteomes" id="UP000321832">
    <property type="component" value="Unassembled WGS sequence"/>
</dbReference>
<feature type="domain" description="NAD-dependent epimerase/dehydratase" evidence="2">
    <location>
        <begin position="4"/>
        <end position="199"/>
    </location>
</feature>
<feature type="region of interest" description="Disordered" evidence="1">
    <location>
        <begin position="274"/>
        <end position="310"/>
    </location>
</feature>
<dbReference type="GO" id="GO:0005737">
    <property type="term" value="C:cytoplasm"/>
    <property type="evidence" value="ECO:0007669"/>
    <property type="project" value="TreeGrafter"/>
</dbReference>
<organism evidence="3 4">
    <name type="scientific">Piscinibacter aquaticus</name>
    <dbReference type="NCBI Taxonomy" id="392597"/>
    <lineage>
        <taxon>Bacteria</taxon>
        <taxon>Pseudomonadati</taxon>
        <taxon>Pseudomonadota</taxon>
        <taxon>Betaproteobacteria</taxon>
        <taxon>Burkholderiales</taxon>
        <taxon>Sphaerotilaceae</taxon>
        <taxon>Piscinibacter</taxon>
    </lineage>
</organism>
<accession>A0A5C6U3G3</accession>
<dbReference type="InterPro" id="IPR051783">
    <property type="entry name" value="NAD(P)-dependent_oxidoreduct"/>
</dbReference>
<dbReference type="InterPro" id="IPR001509">
    <property type="entry name" value="Epimerase_deHydtase"/>
</dbReference>
<dbReference type="Gene3D" id="3.40.50.720">
    <property type="entry name" value="NAD(P)-binding Rossmann-like Domain"/>
    <property type="match status" value="1"/>
</dbReference>
<evidence type="ECO:0000313" key="4">
    <source>
        <dbReference type="Proteomes" id="UP000321832"/>
    </source>
</evidence>
<dbReference type="PANTHER" id="PTHR48079">
    <property type="entry name" value="PROTEIN YEEZ"/>
    <property type="match status" value="1"/>
</dbReference>
<keyword evidence="4" id="KW-1185">Reference proteome</keyword>
<gene>
    <name evidence="3" type="ORF">FSC37_13930</name>
</gene>
<dbReference type="SUPFAM" id="SSF51735">
    <property type="entry name" value="NAD(P)-binding Rossmann-fold domains"/>
    <property type="match status" value="1"/>
</dbReference>
<dbReference type="EMBL" id="VOPW01000001">
    <property type="protein sequence ID" value="TXC66541.1"/>
    <property type="molecule type" value="Genomic_DNA"/>
</dbReference>
<protein>
    <submittedName>
        <fullName evidence="3">NAD-dependent epimerase/dehydratase family protein</fullName>
    </submittedName>
</protein>
<reference evidence="3 4" key="1">
    <citation type="submission" date="2019-08" db="EMBL/GenBank/DDBJ databases">
        <authorList>
            <person name="Khan S.A."/>
            <person name="Jeon C.O."/>
            <person name="Jeong S.E."/>
        </authorList>
    </citation>
    <scope>NUCLEOTIDE SEQUENCE [LARGE SCALE GENOMIC DNA]</scope>
    <source>
        <strain evidence="4">IMCC1728</strain>
    </source>
</reference>
<dbReference type="PANTHER" id="PTHR48079:SF6">
    <property type="entry name" value="NAD(P)-BINDING DOMAIN-CONTAINING PROTEIN-RELATED"/>
    <property type="match status" value="1"/>
</dbReference>